<protein>
    <submittedName>
        <fullName evidence="1">Uncharacterized protein</fullName>
    </submittedName>
</protein>
<dbReference type="Proteomes" id="UP000095200">
    <property type="component" value="Unassembled WGS sequence"/>
</dbReference>
<dbReference type="EMBL" id="BDFE01000009">
    <property type="protein sequence ID" value="GAU08067.1"/>
    <property type="molecule type" value="Genomic_DNA"/>
</dbReference>
<dbReference type="STRING" id="1592317.DPF_0768"/>
<sequence length="149" mass="17168">MTKVSYEVRLQLNLDHLEVAKESIEKLFGIWEENVDPEEMTMLFDEQTGEVLFDTKGEHDVSPWITDDTPLLLHQLGKLSLSGAYVHHTMDGKTLHFAVGPNKLARQQALEMAHIRKAIYSLNEAVEYLPDEYKPQVEELVTTLRNLYK</sequence>
<comment type="caution">
    <text evidence="1">The sequence shown here is derived from an EMBL/GenBank/DDBJ whole genome shotgun (WGS) entry which is preliminary data.</text>
</comment>
<proteinExistence type="predicted"/>
<gene>
    <name evidence="1" type="ORF">DPF_0768</name>
</gene>
<reference evidence="2" key="1">
    <citation type="submission" date="2016-06" db="EMBL/GenBank/DDBJ databases">
        <title>Draft genome sequence of Desulfoplanes formicivorans strain Pf12B.</title>
        <authorList>
            <person name="Watanabe M."/>
            <person name="Kojima H."/>
            <person name="Fukui M."/>
        </authorList>
    </citation>
    <scope>NUCLEOTIDE SEQUENCE [LARGE SCALE GENOMIC DNA]</scope>
    <source>
        <strain evidence="2">Pf12B</strain>
    </source>
</reference>
<organism evidence="1 2">
    <name type="scientific">Desulfoplanes formicivorans</name>
    <dbReference type="NCBI Taxonomy" id="1592317"/>
    <lineage>
        <taxon>Bacteria</taxon>
        <taxon>Pseudomonadati</taxon>
        <taxon>Thermodesulfobacteriota</taxon>
        <taxon>Desulfovibrionia</taxon>
        <taxon>Desulfovibrionales</taxon>
        <taxon>Desulfoplanaceae</taxon>
        <taxon>Desulfoplanes</taxon>
    </lineage>
</organism>
<keyword evidence="2" id="KW-1185">Reference proteome</keyword>
<accession>A0A194AD99</accession>
<dbReference type="RefSeq" id="WP_069857575.1">
    <property type="nucleotide sequence ID" value="NZ_BDFE01000009.1"/>
</dbReference>
<evidence type="ECO:0000313" key="1">
    <source>
        <dbReference type="EMBL" id="GAU08067.1"/>
    </source>
</evidence>
<dbReference type="AlphaFoldDB" id="A0A194AD99"/>
<evidence type="ECO:0000313" key="2">
    <source>
        <dbReference type="Proteomes" id="UP000095200"/>
    </source>
</evidence>
<name>A0A194AD99_9BACT</name>